<comment type="cofactor">
    <cofactor evidence="20">
        <name>[2Fe-2S] cluster</name>
        <dbReference type="ChEBI" id="CHEBI:190135"/>
    </cofactor>
    <text evidence="20">Binds 1 [2Fe-2S] cluster per subunit.</text>
</comment>
<evidence type="ECO:0000256" key="20">
    <source>
        <dbReference type="RuleBase" id="RU004494"/>
    </source>
</evidence>
<dbReference type="FunFam" id="2.102.10.10:FF:000001">
    <property type="entry name" value="Cytochrome b-c1 complex subunit Rieske, mitochondrial"/>
    <property type="match status" value="1"/>
</dbReference>
<keyword evidence="8" id="KW-1003">Cell membrane</keyword>
<keyword evidence="13 20" id="KW-0249">Electron transport</keyword>
<keyword evidence="16" id="KW-0411">Iron-sulfur</keyword>
<keyword evidence="7 20" id="KW-0813">Transport</keyword>
<comment type="function">
    <text evidence="1">Component of the ubiquinol-cytochrome c reductase complex (complex III or cytochrome b-c1 complex), which is a respiratory chain that generates an electrochemical potential coupled to ATP synthesis.</text>
</comment>
<dbReference type="AlphaFoldDB" id="A0A916W4C6"/>
<evidence type="ECO:0000256" key="5">
    <source>
        <dbReference type="ARBA" id="ARBA00012951"/>
    </source>
</evidence>
<comment type="subcellular location">
    <subcellularLocation>
        <location evidence="2">Cell membrane</location>
        <topology evidence="2">Single-pass membrane protein</topology>
    </subcellularLocation>
</comment>
<keyword evidence="10" id="KW-0001">2Fe-2S</keyword>
<evidence type="ECO:0000256" key="18">
    <source>
        <dbReference type="ARBA" id="ARBA00023157"/>
    </source>
</evidence>
<keyword evidence="9 20" id="KW-0812">Transmembrane</keyword>
<evidence type="ECO:0000313" key="23">
    <source>
        <dbReference type="EMBL" id="GGA65209.1"/>
    </source>
</evidence>
<evidence type="ECO:0000256" key="21">
    <source>
        <dbReference type="RuleBase" id="RU004497"/>
    </source>
</evidence>
<dbReference type="GO" id="GO:0005886">
    <property type="term" value="C:plasma membrane"/>
    <property type="evidence" value="ECO:0007669"/>
    <property type="project" value="UniProtKB-SubCell"/>
</dbReference>
<dbReference type="NCBIfam" id="TIGR01416">
    <property type="entry name" value="Rieske_proteo"/>
    <property type="match status" value="1"/>
</dbReference>
<dbReference type="Pfam" id="PF10399">
    <property type="entry name" value="UCR_Fe-S_N"/>
    <property type="match status" value="1"/>
</dbReference>
<dbReference type="PANTHER" id="PTHR10134">
    <property type="entry name" value="CYTOCHROME B-C1 COMPLEX SUBUNIT RIESKE, MITOCHONDRIAL"/>
    <property type="match status" value="1"/>
</dbReference>
<gene>
    <name evidence="23" type="ORF">GCM10011499_39580</name>
</gene>
<dbReference type="PRINTS" id="PR00162">
    <property type="entry name" value="RIESKE"/>
</dbReference>
<dbReference type="EMBL" id="BMKB01000014">
    <property type="protein sequence ID" value="GGA65209.1"/>
    <property type="molecule type" value="Genomic_DNA"/>
</dbReference>
<dbReference type="RefSeq" id="WP_127071480.1">
    <property type="nucleotide sequence ID" value="NZ_BMKB01000014.1"/>
</dbReference>
<evidence type="ECO:0000259" key="22">
    <source>
        <dbReference type="PROSITE" id="PS51296"/>
    </source>
</evidence>
<dbReference type="InterPro" id="IPR006311">
    <property type="entry name" value="TAT_signal"/>
</dbReference>
<sequence>MHNSETDTGHFVQTSATRRDFLYVATGVMATVGTAAAFWPLIVSMRLSADIGAVATVEIDLSSIEAGQRVTIQWRGTPVFITHRTETLIEQARSDDTNPALIDPEPDNARTQRPAWLVVIRVCTHLGCIPLGQQDTDPRGPYGGWFCSCHGSIYDSAGRVRKGPAPRNLDVPPYAFLDELTIRIG</sequence>
<evidence type="ECO:0000256" key="1">
    <source>
        <dbReference type="ARBA" id="ARBA00002444"/>
    </source>
</evidence>
<dbReference type="InterPro" id="IPR017941">
    <property type="entry name" value="Rieske_2Fe-2S"/>
</dbReference>
<evidence type="ECO:0000256" key="7">
    <source>
        <dbReference type="ARBA" id="ARBA00022448"/>
    </source>
</evidence>
<dbReference type="PROSITE" id="PS51296">
    <property type="entry name" value="RIESKE"/>
    <property type="match status" value="1"/>
</dbReference>
<dbReference type="InterPro" id="IPR014349">
    <property type="entry name" value="Rieske_Fe-S_prot"/>
</dbReference>
<dbReference type="Gene3D" id="1.20.5.510">
    <property type="entry name" value="Single helix bin"/>
    <property type="match status" value="1"/>
</dbReference>
<evidence type="ECO:0000313" key="24">
    <source>
        <dbReference type="Proteomes" id="UP000596977"/>
    </source>
</evidence>
<keyword evidence="11" id="KW-0479">Metal-binding</keyword>
<dbReference type="Proteomes" id="UP000596977">
    <property type="component" value="Unassembled WGS sequence"/>
</dbReference>
<keyword evidence="24" id="KW-1185">Reference proteome</keyword>
<comment type="subunit">
    <text evidence="4 21">The main subunits of complex b-c1 are: cytochrome b, cytochrome c1 and the Rieske protein.</text>
</comment>
<comment type="catalytic activity">
    <reaction evidence="19 20">
        <text>a quinol + 2 Fe(III)-[cytochrome c](out) = a quinone + 2 Fe(II)-[cytochrome c](out) + 2 H(+)(out)</text>
        <dbReference type="Rhea" id="RHEA:11484"/>
        <dbReference type="Rhea" id="RHEA-COMP:10350"/>
        <dbReference type="Rhea" id="RHEA-COMP:14399"/>
        <dbReference type="ChEBI" id="CHEBI:15378"/>
        <dbReference type="ChEBI" id="CHEBI:24646"/>
        <dbReference type="ChEBI" id="CHEBI:29033"/>
        <dbReference type="ChEBI" id="CHEBI:29034"/>
        <dbReference type="ChEBI" id="CHEBI:132124"/>
        <dbReference type="EC" id="7.1.1.8"/>
    </reaction>
</comment>
<evidence type="ECO:0000256" key="3">
    <source>
        <dbReference type="ARBA" id="ARBA00010651"/>
    </source>
</evidence>
<dbReference type="InterPro" id="IPR036922">
    <property type="entry name" value="Rieske_2Fe-2S_sf"/>
</dbReference>
<dbReference type="InterPro" id="IPR019470">
    <property type="entry name" value="Ubiq_cytC_Rdtase_Fe-S_su_TAT"/>
</dbReference>
<accession>A0A916W4C6</accession>
<evidence type="ECO:0000256" key="14">
    <source>
        <dbReference type="ARBA" id="ARBA00022989"/>
    </source>
</evidence>
<evidence type="ECO:0000256" key="9">
    <source>
        <dbReference type="ARBA" id="ARBA00022692"/>
    </source>
</evidence>
<dbReference type="SUPFAM" id="SSF50022">
    <property type="entry name" value="ISP domain"/>
    <property type="match status" value="1"/>
</dbReference>
<reference evidence="23 24" key="1">
    <citation type="journal article" date="2014" name="Int. J. Syst. Evol. Microbiol.">
        <title>Complete genome sequence of Corynebacterium casei LMG S-19264T (=DSM 44701T), isolated from a smear-ripened cheese.</title>
        <authorList>
            <consortium name="US DOE Joint Genome Institute (JGI-PGF)"/>
            <person name="Walter F."/>
            <person name="Albersmeier A."/>
            <person name="Kalinowski J."/>
            <person name="Ruckert C."/>
        </authorList>
    </citation>
    <scope>NUCLEOTIDE SEQUENCE [LARGE SCALE GENOMIC DNA]</scope>
    <source>
        <strain evidence="23 24">CGMCC 1.15896</strain>
    </source>
</reference>
<keyword evidence="14 20" id="KW-1133">Transmembrane helix</keyword>
<evidence type="ECO:0000256" key="15">
    <source>
        <dbReference type="ARBA" id="ARBA00023004"/>
    </source>
</evidence>
<comment type="similarity">
    <text evidence="3">Belongs to the Rieske iron-sulfur protein family.</text>
</comment>
<comment type="caution">
    <text evidence="23">The sequence shown here is derived from an EMBL/GenBank/DDBJ whole genome shotgun (WGS) entry which is preliminary data.</text>
</comment>
<keyword evidence="17 20" id="KW-0472">Membrane</keyword>
<evidence type="ECO:0000256" key="4">
    <source>
        <dbReference type="ARBA" id="ARBA00011649"/>
    </source>
</evidence>
<dbReference type="GO" id="GO:0046872">
    <property type="term" value="F:metal ion binding"/>
    <property type="evidence" value="ECO:0007669"/>
    <property type="project" value="UniProtKB-KW"/>
</dbReference>
<dbReference type="CDD" id="cd03470">
    <property type="entry name" value="Rieske_cytochrome_bc1"/>
    <property type="match status" value="1"/>
</dbReference>
<evidence type="ECO:0000256" key="2">
    <source>
        <dbReference type="ARBA" id="ARBA00004162"/>
    </source>
</evidence>
<evidence type="ECO:0000256" key="12">
    <source>
        <dbReference type="ARBA" id="ARBA00022967"/>
    </source>
</evidence>
<dbReference type="GO" id="GO:0008121">
    <property type="term" value="F:quinol-cytochrome-c reductase activity"/>
    <property type="evidence" value="ECO:0007669"/>
    <property type="project" value="UniProtKB-EC"/>
</dbReference>
<keyword evidence="18" id="KW-1015">Disulfide bond</keyword>
<dbReference type="Gene3D" id="2.102.10.10">
    <property type="entry name" value="Rieske [2Fe-2S] iron-sulphur domain"/>
    <property type="match status" value="1"/>
</dbReference>
<proteinExistence type="inferred from homology"/>
<dbReference type="OrthoDB" id="9767869at2"/>
<evidence type="ECO:0000256" key="11">
    <source>
        <dbReference type="ARBA" id="ARBA00022723"/>
    </source>
</evidence>
<evidence type="ECO:0000256" key="13">
    <source>
        <dbReference type="ARBA" id="ARBA00022982"/>
    </source>
</evidence>
<evidence type="ECO:0000256" key="8">
    <source>
        <dbReference type="ARBA" id="ARBA00022475"/>
    </source>
</evidence>
<dbReference type="PROSITE" id="PS51318">
    <property type="entry name" value="TAT"/>
    <property type="match status" value="1"/>
</dbReference>
<dbReference type="InterPro" id="IPR006317">
    <property type="entry name" value="Ubiquinol_cyt_c_Rdtase_Fe-S-su"/>
</dbReference>
<comment type="miscellaneous">
    <text evidence="20">The Rieske protein is a high potential 2Fe-2S protein.</text>
</comment>
<evidence type="ECO:0000256" key="6">
    <source>
        <dbReference type="ARBA" id="ARBA00019816"/>
    </source>
</evidence>
<evidence type="ECO:0000256" key="19">
    <source>
        <dbReference type="ARBA" id="ARBA00029351"/>
    </source>
</evidence>
<evidence type="ECO:0000256" key="10">
    <source>
        <dbReference type="ARBA" id="ARBA00022714"/>
    </source>
</evidence>
<feature type="transmembrane region" description="Helical" evidence="20">
    <location>
        <begin position="21"/>
        <end position="42"/>
    </location>
</feature>
<dbReference type="Pfam" id="PF00355">
    <property type="entry name" value="Rieske"/>
    <property type="match status" value="1"/>
</dbReference>
<dbReference type="InterPro" id="IPR005805">
    <property type="entry name" value="Rieske_Fe-S_prot_C"/>
</dbReference>
<dbReference type="EC" id="7.1.1.8" evidence="5 20"/>
<name>A0A916W4C6_9HYPH</name>
<keyword evidence="15" id="KW-0408">Iron</keyword>
<feature type="domain" description="Rieske" evidence="22">
    <location>
        <begin position="89"/>
        <end position="183"/>
    </location>
</feature>
<protein>
    <recommendedName>
        <fullName evidence="6 20">Ubiquinol-cytochrome c reductase iron-sulfur subunit</fullName>
        <ecNumber evidence="5 20">7.1.1.8</ecNumber>
    </recommendedName>
</protein>
<organism evidence="23 24">
    <name type="scientific">Pelagibacterium lentulum</name>
    <dbReference type="NCBI Taxonomy" id="2029865"/>
    <lineage>
        <taxon>Bacteria</taxon>
        <taxon>Pseudomonadati</taxon>
        <taxon>Pseudomonadota</taxon>
        <taxon>Alphaproteobacteria</taxon>
        <taxon>Hyphomicrobiales</taxon>
        <taxon>Devosiaceae</taxon>
        <taxon>Pelagibacterium</taxon>
    </lineage>
</organism>
<dbReference type="GO" id="GO:0051537">
    <property type="term" value="F:2 iron, 2 sulfur cluster binding"/>
    <property type="evidence" value="ECO:0007669"/>
    <property type="project" value="UniProtKB-KW"/>
</dbReference>
<evidence type="ECO:0000256" key="16">
    <source>
        <dbReference type="ARBA" id="ARBA00023014"/>
    </source>
</evidence>
<evidence type="ECO:0000256" key="17">
    <source>
        <dbReference type="ARBA" id="ARBA00023136"/>
    </source>
</evidence>
<keyword evidence="12" id="KW-1278">Translocase</keyword>